<protein>
    <submittedName>
        <fullName evidence="2">Uncharacterized protein</fullName>
    </submittedName>
</protein>
<organism evidence="2 3">
    <name type="scientific">Lojkania enalia</name>
    <dbReference type="NCBI Taxonomy" id="147567"/>
    <lineage>
        <taxon>Eukaryota</taxon>
        <taxon>Fungi</taxon>
        <taxon>Dikarya</taxon>
        <taxon>Ascomycota</taxon>
        <taxon>Pezizomycotina</taxon>
        <taxon>Dothideomycetes</taxon>
        <taxon>Pleosporomycetidae</taxon>
        <taxon>Pleosporales</taxon>
        <taxon>Pleosporales incertae sedis</taxon>
        <taxon>Lojkania</taxon>
    </lineage>
</organism>
<evidence type="ECO:0000313" key="2">
    <source>
        <dbReference type="EMBL" id="KAF2257579.1"/>
    </source>
</evidence>
<dbReference type="AlphaFoldDB" id="A0A9P4N0F1"/>
<name>A0A9P4N0F1_9PLEO</name>
<keyword evidence="3" id="KW-1185">Reference proteome</keyword>
<sequence length="55" mass="6087">MHADASHLPRHCARTLCASRLCIVKHPILDQQLAARRPKEPPRALSPPPMEKGLA</sequence>
<evidence type="ECO:0000256" key="1">
    <source>
        <dbReference type="SAM" id="MobiDB-lite"/>
    </source>
</evidence>
<evidence type="ECO:0000313" key="3">
    <source>
        <dbReference type="Proteomes" id="UP000800093"/>
    </source>
</evidence>
<comment type="caution">
    <text evidence="2">The sequence shown here is derived from an EMBL/GenBank/DDBJ whole genome shotgun (WGS) entry which is preliminary data.</text>
</comment>
<feature type="non-terminal residue" evidence="2">
    <location>
        <position position="55"/>
    </location>
</feature>
<dbReference type="Proteomes" id="UP000800093">
    <property type="component" value="Unassembled WGS sequence"/>
</dbReference>
<reference evidence="3" key="1">
    <citation type="journal article" date="2020" name="Stud. Mycol.">
        <title>101 Dothideomycetes genomes: A test case for predicting lifestyles and emergence of pathogens.</title>
        <authorList>
            <person name="Haridas S."/>
            <person name="Albert R."/>
            <person name="Binder M."/>
            <person name="Bloem J."/>
            <person name="LaButti K."/>
            <person name="Salamov A."/>
            <person name="Andreopoulos B."/>
            <person name="Baker S."/>
            <person name="Barry K."/>
            <person name="Bills G."/>
            <person name="Bluhm B."/>
            <person name="Cannon C."/>
            <person name="Castanera R."/>
            <person name="Culley D."/>
            <person name="Daum C."/>
            <person name="Ezra D."/>
            <person name="Gonzalez J."/>
            <person name="Henrissat B."/>
            <person name="Kuo A."/>
            <person name="Liang C."/>
            <person name="Lipzen A."/>
            <person name="Lutzoni F."/>
            <person name="Magnuson J."/>
            <person name="Mondo S."/>
            <person name="Nolan M."/>
            <person name="Ohm R."/>
            <person name="Pangilinan J."/>
            <person name="Park H.-J."/>
            <person name="Ramirez L."/>
            <person name="Alfaro M."/>
            <person name="Sun H."/>
            <person name="Tritt A."/>
            <person name="Yoshinaga Y."/>
            <person name="Zwiers L.-H."/>
            <person name="Turgeon B."/>
            <person name="Goodwin S."/>
            <person name="Spatafora J."/>
            <person name="Crous P."/>
            <person name="Grigoriev I."/>
        </authorList>
    </citation>
    <scope>NUCLEOTIDE SEQUENCE [LARGE SCALE GENOMIC DNA]</scope>
    <source>
        <strain evidence="3">CBS 304.66</strain>
    </source>
</reference>
<feature type="compositionally biased region" description="Pro residues" evidence="1">
    <location>
        <begin position="44"/>
        <end position="55"/>
    </location>
</feature>
<gene>
    <name evidence="2" type="ORF">CC78DRAFT_538421</name>
</gene>
<feature type="region of interest" description="Disordered" evidence="1">
    <location>
        <begin position="32"/>
        <end position="55"/>
    </location>
</feature>
<accession>A0A9P4N0F1</accession>
<dbReference type="EMBL" id="ML986914">
    <property type="protein sequence ID" value="KAF2257579.1"/>
    <property type="molecule type" value="Genomic_DNA"/>
</dbReference>
<proteinExistence type="predicted"/>